<dbReference type="OrthoDB" id="3576811at2"/>
<dbReference type="SUPFAM" id="SSF52091">
    <property type="entry name" value="SpoIIaa-like"/>
    <property type="match status" value="1"/>
</dbReference>
<feature type="domain" description="STAS" evidence="4">
    <location>
        <begin position="48"/>
        <end position="148"/>
    </location>
</feature>
<dbReference type="PANTHER" id="PTHR33495">
    <property type="entry name" value="ANTI-SIGMA FACTOR ANTAGONIST TM_1081-RELATED-RELATED"/>
    <property type="match status" value="1"/>
</dbReference>
<dbReference type="PROSITE" id="PS50801">
    <property type="entry name" value="STAS"/>
    <property type="match status" value="1"/>
</dbReference>
<feature type="compositionally biased region" description="Polar residues" evidence="3">
    <location>
        <begin position="1"/>
        <end position="13"/>
    </location>
</feature>
<reference evidence="5 6" key="1">
    <citation type="submission" date="2016-11" db="EMBL/GenBank/DDBJ databases">
        <authorList>
            <person name="Jaros S."/>
            <person name="Januszkiewicz K."/>
            <person name="Wedrychowicz H."/>
        </authorList>
    </citation>
    <scope>NUCLEOTIDE SEQUENCE [LARGE SCALE GENOMIC DNA]</scope>
    <source>
        <strain evidence="5 6">DSM 44523</strain>
    </source>
</reference>
<evidence type="ECO:0000256" key="3">
    <source>
        <dbReference type="SAM" id="MobiDB-lite"/>
    </source>
</evidence>
<evidence type="ECO:0000313" key="6">
    <source>
        <dbReference type="Proteomes" id="UP000184501"/>
    </source>
</evidence>
<dbReference type="Proteomes" id="UP000184501">
    <property type="component" value="Unassembled WGS sequence"/>
</dbReference>
<evidence type="ECO:0000256" key="1">
    <source>
        <dbReference type="ARBA" id="ARBA00009013"/>
    </source>
</evidence>
<dbReference type="RefSeq" id="WP_083959415.1">
    <property type="nucleotide sequence ID" value="NZ_FQVN01000002.1"/>
</dbReference>
<protein>
    <recommendedName>
        <fullName evidence="2">Anti-sigma factor antagonist</fullName>
    </recommendedName>
</protein>
<feature type="region of interest" description="Disordered" evidence="3">
    <location>
        <begin position="1"/>
        <end position="33"/>
    </location>
</feature>
<dbReference type="InterPro" id="IPR036513">
    <property type="entry name" value="STAS_dom_sf"/>
</dbReference>
<gene>
    <name evidence="5" type="ORF">SAMN05444320_102278</name>
</gene>
<sequence length="153" mass="15446">MEPTSRQDGSGTQEPPGAAPPASPGTSPDQDATAGSLLRLRSQWRGADVVVVAADGEIDMLTAPTLRDELAGHQSAGARVVVVDLGGVGFLASSGLAVLVTAHSELAARGAQLRLVVRNRAVSRPLALTGLTTALALYPDLPAALADPPPSAN</sequence>
<keyword evidence="6" id="KW-1185">Reference proteome</keyword>
<dbReference type="Pfam" id="PF01740">
    <property type="entry name" value="STAS"/>
    <property type="match status" value="1"/>
</dbReference>
<dbReference type="Gene3D" id="3.30.750.24">
    <property type="entry name" value="STAS domain"/>
    <property type="match status" value="1"/>
</dbReference>
<evidence type="ECO:0000259" key="4">
    <source>
        <dbReference type="PROSITE" id="PS50801"/>
    </source>
</evidence>
<organism evidence="5 6">
    <name type="scientific">Streptoalloteichus hindustanus</name>
    <dbReference type="NCBI Taxonomy" id="2017"/>
    <lineage>
        <taxon>Bacteria</taxon>
        <taxon>Bacillati</taxon>
        <taxon>Actinomycetota</taxon>
        <taxon>Actinomycetes</taxon>
        <taxon>Pseudonocardiales</taxon>
        <taxon>Pseudonocardiaceae</taxon>
        <taxon>Streptoalloteichus</taxon>
    </lineage>
</organism>
<proteinExistence type="inferred from homology"/>
<dbReference type="PANTHER" id="PTHR33495:SF2">
    <property type="entry name" value="ANTI-SIGMA FACTOR ANTAGONIST TM_1081-RELATED"/>
    <property type="match status" value="1"/>
</dbReference>
<dbReference type="EMBL" id="FQVN01000002">
    <property type="protein sequence ID" value="SHF02085.1"/>
    <property type="molecule type" value="Genomic_DNA"/>
</dbReference>
<dbReference type="InterPro" id="IPR002645">
    <property type="entry name" value="STAS_dom"/>
</dbReference>
<dbReference type="NCBIfam" id="TIGR00377">
    <property type="entry name" value="ant_ant_sig"/>
    <property type="match status" value="1"/>
</dbReference>
<accession>A0A1M4Y8L6</accession>
<evidence type="ECO:0000256" key="2">
    <source>
        <dbReference type="RuleBase" id="RU003749"/>
    </source>
</evidence>
<name>A0A1M4Y8L6_STRHI</name>
<dbReference type="CDD" id="cd07043">
    <property type="entry name" value="STAS_anti-anti-sigma_factors"/>
    <property type="match status" value="1"/>
</dbReference>
<dbReference type="AlphaFoldDB" id="A0A1M4Y8L6"/>
<dbReference type="InterPro" id="IPR003658">
    <property type="entry name" value="Anti-sigma_ant"/>
</dbReference>
<evidence type="ECO:0000313" key="5">
    <source>
        <dbReference type="EMBL" id="SHF02085.1"/>
    </source>
</evidence>
<dbReference type="GO" id="GO:0043856">
    <property type="term" value="F:anti-sigma factor antagonist activity"/>
    <property type="evidence" value="ECO:0007669"/>
    <property type="project" value="InterPro"/>
</dbReference>
<dbReference type="STRING" id="2017.SAMN05444320_102278"/>
<comment type="similarity">
    <text evidence="1 2">Belongs to the anti-sigma-factor antagonist family.</text>
</comment>